<accession>A0A6J6E5K3</accession>
<dbReference type="EMBL" id="CAEZTK010000061">
    <property type="protein sequence ID" value="CAB4571621.1"/>
    <property type="molecule type" value="Genomic_DNA"/>
</dbReference>
<dbReference type="AlphaFoldDB" id="A0A6J6E5K3"/>
<proteinExistence type="predicted"/>
<name>A0A6J6E5K3_9ZZZZ</name>
<gene>
    <name evidence="1" type="ORF">UFOPK1643_00813</name>
</gene>
<sequence>MALISTSDSPSRPTTNIPAFLAASIVRARFVICAIGKRAAAPAEDFQADAVIVAALRSVMMTPAAPNAAALRIIAPRLRGSVTPSNATMRAGFLARDIISSKLEY</sequence>
<reference evidence="1" key="1">
    <citation type="submission" date="2020-05" db="EMBL/GenBank/DDBJ databases">
        <authorList>
            <person name="Chiriac C."/>
            <person name="Salcher M."/>
            <person name="Ghai R."/>
            <person name="Kavagutti S V."/>
        </authorList>
    </citation>
    <scope>NUCLEOTIDE SEQUENCE</scope>
</reference>
<evidence type="ECO:0000313" key="1">
    <source>
        <dbReference type="EMBL" id="CAB4571621.1"/>
    </source>
</evidence>
<protein>
    <submittedName>
        <fullName evidence="1">Unannotated protein</fullName>
    </submittedName>
</protein>
<organism evidence="1">
    <name type="scientific">freshwater metagenome</name>
    <dbReference type="NCBI Taxonomy" id="449393"/>
    <lineage>
        <taxon>unclassified sequences</taxon>
        <taxon>metagenomes</taxon>
        <taxon>ecological metagenomes</taxon>
    </lineage>
</organism>